<sequence length="64" mass="7112">MYLTPATLYAFRLSFQQGSVSSVFRRNSIDRHTTTSACMLAIIGLSMSVFSVRKLLASKHNGRS</sequence>
<dbReference type="Proteomes" id="UP000515180">
    <property type="component" value="Unplaced"/>
</dbReference>
<evidence type="ECO:0000313" key="2">
    <source>
        <dbReference type="Proteomes" id="UP000515180"/>
    </source>
</evidence>
<keyword evidence="2" id="KW-1185">Reference proteome</keyword>
<name>A0A6P8LLF3_BOMIM</name>
<keyword evidence="1" id="KW-0472">Membrane</keyword>
<gene>
    <name evidence="3" type="primary">LOC100750014</name>
</gene>
<keyword evidence="1" id="KW-0812">Transmembrane</keyword>
<keyword evidence="1" id="KW-1133">Transmembrane helix</keyword>
<dbReference type="GeneID" id="100750014"/>
<reference evidence="3" key="1">
    <citation type="submission" date="2025-08" db="UniProtKB">
        <authorList>
            <consortium name="RefSeq"/>
        </authorList>
    </citation>
    <scope>IDENTIFICATION</scope>
</reference>
<organism evidence="2 3">
    <name type="scientific">Bombus impatiens</name>
    <name type="common">Bumblebee</name>
    <dbReference type="NCBI Taxonomy" id="132113"/>
    <lineage>
        <taxon>Eukaryota</taxon>
        <taxon>Metazoa</taxon>
        <taxon>Ecdysozoa</taxon>
        <taxon>Arthropoda</taxon>
        <taxon>Hexapoda</taxon>
        <taxon>Insecta</taxon>
        <taxon>Pterygota</taxon>
        <taxon>Neoptera</taxon>
        <taxon>Endopterygota</taxon>
        <taxon>Hymenoptera</taxon>
        <taxon>Apocrita</taxon>
        <taxon>Aculeata</taxon>
        <taxon>Apoidea</taxon>
        <taxon>Anthophila</taxon>
        <taxon>Apidae</taxon>
        <taxon>Bombus</taxon>
        <taxon>Pyrobombus</taxon>
    </lineage>
</organism>
<dbReference type="OrthoDB" id="7610693at2759"/>
<dbReference type="OMA" id="VHIGSCG"/>
<feature type="transmembrane region" description="Helical" evidence="1">
    <location>
        <begin position="34"/>
        <end position="56"/>
    </location>
</feature>
<evidence type="ECO:0000313" key="3">
    <source>
        <dbReference type="RefSeq" id="XP_033179962.1"/>
    </source>
</evidence>
<dbReference type="AlphaFoldDB" id="A0A6P8LLF3"/>
<evidence type="ECO:0000256" key="1">
    <source>
        <dbReference type="SAM" id="Phobius"/>
    </source>
</evidence>
<dbReference type="RefSeq" id="XP_033179962.1">
    <property type="nucleotide sequence ID" value="XM_033324071.1"/>
</dbReference>
<accession>A0A6P8LLF3</accession>
<protein>
    <submittedName>
        <fullName evidence="3">Uncharacterized protein LOC100750014</fullName>
    </submittedName>
</protein>
<dbReference type="KEGG" id="bim:100750014"/>
<proteinExistence type="predicted"/>